<proteinExistence type="inferred from homology"/>
<reference evidence="10" key="1">
    <citation type="journal article" date="2021" name="PeerJ">
        <title>Extensive microbial diversity within the chicken gut microbiome revealed by metagenomics and culture.</title>
        <authorList>
            <person name="Gilroy R."/>
            <person name="Ravi A."/>
            <person name="Getino M."/>
            <person name="Pursley I."/>
            <person name="Horton D.L."/>
            <person name="Alikhan N.F."/>
            <person name="Baker D."/>
            <person name="Gharbi K."/>
            <person name="Hall N."/>
            <person name="Watson M."/>
            <person name="Adriaenssens E.M."/>
            <person name="Foster-Nyarko E."/>
            <person name="Jarju S."/>
            <person name="Secka A."/>
            <person name="Antonio M."/>
            <person name="Oren A."/>
            <person name="Chaudhuri R.R."/>
            <person name="La Ragione R."/>
            <person name="Hildebrand F."/>
            <person name="Pallen M.J."/>
        </authorList>
    </citation>
    <scope>NUCLEOTIDE SEQUENCE</scope>
    <source>
        <strain evidence="10">ChiW4-1371</strain>
    </source>
</reference>
<dbReference type="Gene3D" id="3.40.50.170">
    <property type="entry name" value="Formyl transferase, N-terminal domain"/>
    <property type="match status" value="1"/>
</dbReference>
<feature type="domain" description="Formyl transferase N-terminal" evidence="8">
    <location>
        <begin position="73"/>
        <end position="165"/>
    </location>
</feature>
<evidence type="ECO:0000256" key="7">
    <source>
        <dbReference type="ARBA" id="ARBA00048558"/>
    </source>
</evidence>
<dbReference type="PANTHER" id="PTHR11138:SF5">
    <property type="entry name" value="METHIONYL-TRNA FORMYLTRANSFERASE, MITOCHONDRIAL"/>
    <property type="match status" value="1"/>
</dbReference>
<accession>A0A9D2GU21</accession>
<name>A0A9D2GU21_9BACT</name>
<dbReference type="InterPro" id="IPR002376">
    <property type="entry name" value="Formyl_transf_N"/>
</dbReference>
<gene>
    <name evidence="10" type="ORF">H9804_08695</name>
</gene>
<comment type="similarity">
    <text evidence="2">Belongs to the Fmt family.</text>
</comment>
<organism evidence="10 11">
    <name type="scientific">Candidatus Mucispirillum faecigallinarum</name>
    <dbReference type="NCBI Taxonomy" id="2838699"/>
    <lineage>
        <taxon>Bacteria</taxon>
        <taxon>Pseudomonadati</taxon>
        <taxon>Deferribacterota</taxon>
        <taxon>Deferribacteres</taxon>
        <taxon>Deferribacterales</taxon>
        <taxon>Mucispirillaceae</taxon>
        <taxon>Mucispirillum</taxon>
    </lineage>
</organism>
<keyword evidence="6" id="KW-0648">Protein biosynthesis</keyword>
<comment type="function">
    <text evidence="1">Attaches a formyl group to the free amino group of methionyl-tRNA(fMet). The formyl group appears to play a dual role in the initiator identity of N-formylmethionyl-tRNA by promoting its recognition by IF2 and preventing the misappropriation of this tRNA by the elongation apparatus.</text>
</comment>
<dbReference type="InterPro" id="IPR044135">
    <property type="entry name" value="Met-tRNA-FMT_C"/>
</dbReference>
<dbReference type="GO" id="GO:0004479">
    <property type="term" value="F:methionyl-tRNA formyltransferase activity"/>
    <property type="evidence" value="ECO:0007669"/>
    <property type="project" value="UniProtKB-EC"/>
</dbReference>
<dbReference type="EMBL" id="DXAQ01000129">
    <property type="protein sequence ID" value="HIZ90012.1"/>
    <property type="molecule type" value="Genomic_DNA"/>
</dbReference>
<dbReference type="InterPro" id="IPR005793">
    <property type="entry name" value="Formyl_trans_C"/>
</dbReference>
<dbReference type="CDD" id="cd08704">
    <property type="entry name" value="Met_tRNA_FMT_C"/>
    <property type="match status" value="1"/>
</dbReference>
<sequence length="296" mass="34060">MAYKNILILTNGYIGEKLLFYLKKKKLTPFIAAAESDTLRKKNTGDILSFSNDFQIYEVNGEDYSKSKDILPNADLIICVDWKKDYFKDNMPSCPVYYMQPSLLPKYRGYGAISEQFMRGVIYSGITIYEYNGMIDCGDIIYQQEIKIEDYYKVSDFMDILAEITAEFILKIYNGEKFNKVSQQEEYAFYLPKIRKNSRKIDFNASAVSVYNFIRAYTYPFGYAVFYYKGEEYKIVDASLESWSGLEGRPGEIVAVNDYGITAACGEGSILIKEVEYNGNIMKSLMINIFDGEILI</sequence>
<dbReference type="Pfam" id="PF02911">
    <property type="entry name" value="Formyl_trans_C"/>
    <property type="match status" value="1"/>
</dbReference>
<evidence type="ECO:0000313" key="11">
    <source>
        <dbReference type="Proteomes" id="UP000824176"/>
    </source>
</evidence>
<evidence type="ECO:0000256" key="2">
    <source>
        <dbReference type="ARBA" id="ARBA00010699"/>
    </source>
</evidence>
<protein>
    <recommendedName>
        <fullName evidence="4">Methionyl-tRNA formyltransferase</fullName>
        <ecNumber evidence="3">2.1.2.9</ecNumber>
    </recommendedName>
</protein>
<evidence type="ECO:0000256" key="5">
    <source>
        <dbReference type="ARBA" id="ARBA00022679"/>
    </source>
</evidence>
<reference evidence="10" key="2">
    <citation type="submission" date="2021-04" db="EMBL/GenBank/DDBJ databases">
        <authorList>
            <person name="Gilroy R."/>
        </authorList>
    </citation>
    <scope>NUCLEOTIDE SEQUENCE</scope>
    <source>
        <strain evidence="10">ChiW4-1371</strain>
    </source>
</reference>
<dbReference type="GO" id="GO:0005829">
    <property type="term" value="C:cytosol"/>
    <property type="evidence" value="ECO:0007669"/>
    <property type="project" value="TreeGrafter"/>
</dbReference>
<evidence type="ECO:0000259" key="8">
    <source>
        <dbReference type="Pfam" id="PF00551"/>
    </source>
</evidence>
<dbReference type="InterPro" id="IPR036477">
    <property type="entry name" value="Formyl_transf_N_sf"/>
</dbReference>
<dbReference type="AlphaFoldDB" id="A0A9D2GU21"/>
<evidence type="ECO:0000259" key="9">
    <source>
        <dbReference type="Pfam" id="PF02911"/>
    </source>
</evidence>
<evidence type="ECO:0000313" key="10">
    <source>
        <dbReference type="EMBL" id="HIZ90012.1"/>
    </source>
</evidence>
<dbReference type="SUPFAM" id="SSF50486">
    <property type="entry name" value="FMT C-terminal domain-like"/>
    <property type="match status" value="1"/>
</dbReference>
<dbReference type="EC" id="2.1.2.9" evidence="3"/>
<evidence type="ECO:0000256" key="3">
    <source>
        <dbReference type="ARBA" id="ARBA00012261"/>
    </source>
</evidence>
<feature type="domain" description="Formyl transferase C-terminal" evidence="9">
    <location>
        <begin position="193"/>
        <end position="282"/>
    </location>
</feature>
<dbReference type="SUPFAM" id="SSF53328">
    <property type="entry name" value="Formyltransferase"/>
    <property type="match status" value="1"/>
</dbReference>
<dbReference type="Gene3D" id="3.10.25.10">
    <property type="entry name" value="Formyl transferase, C-terminal domain"/>
    <property type="match status" value="1"/>
</dbReference>
<evidence type="ECO:0000256" key="6">
    <source>
        <dbReference type="ARBA" id="ARBA00022917"/>
    </source>
</evidence>
<evidence type="ECO:0000256" key="4">
    <source>
        <dbReference type="ARBA" id="ARBA00016014"/>
    </source>
</evidence>
<comment type="catalytic activity">
    <reaction evidence="7">
        <text>L-methionyl-tRNA(fMet) + (6R)-10-formyltetrahydrofolate = N-formyl-L-methionyl-tRNA(fMet) + (6S)-5,6,7,8-tetrahydrofolate + H(+)</text>
        <dbReference type="Rhea" id="RHEA:24380"/>
        <dbReference type="Rhea" id="RHEA-COMP:9952"/>
        <dbReference type="Rhea" id="RHEA-COMP:9953"/>
        <dbReference type="ChEBI" id="CHEBI:15378"/>
        <dbReference type="ChEBI" id="CHEBI:57453"/>
        <dbReference type="ChEBI" id="CHEBI:78530"/>
        <dbReference type="ChEBI" id="CHEBI:78844"/>
        <dbReference type="ChEBI" id="CHEBI:195366"/>
        <dbReference type="EC" id="2.1.2.9"/>
    </reaction>
</comment>
<dbReference type="Pfam" id="PF00551">
    <property type="entry name" value="Formyl_trans_N"/>
    <property type="match status" value="1"/>
</dbReference>
<dbReference type="InterPro" id="IPR037022">
    <property type="entry name" value="Formyl_trans_C_sf"/>
</dbReference>
<dbReference type="PANTHER" id="PTHR11138">
    <property type="entry name" value="METHIONYL-TRNA FORMYLTRANSFERASE"/>
    <property type="match status" value="1"/>
</dbReference>
<keyword evidence="5 10" id="KW-0808">Transferase</keyword>
<dbReference type="Proteomes" id="UP000824176">
    <property type="component" value="Unassembled WGS sequence"/>
</dbReference>
<comment type="caution">
    <text evidence="10">The sequence shown here is derived from an EMBL/GenBank/DDBJ whole genome shotgun (WGS) entry which is preliminary data.</text>
</comment>
<dbReference type="InterPro" id="IPR011034">
    <property type="entry name" value="Formyl_transferase-like_C_sf"/>
</dbReference>
<evidence type="ECO:0000256" key="1">
    <source>
        <dbReference type="ARBA" id="ARBA00002606"/>
    </source>
</evidence>